<dbReference type="GO" id="GO:0030688">
    <property type="term" value="C:preribosome, small subunit precursor"/>
    <property type="evidence" value="ECO:0007669"/>
    <property type="project" value="TreeGrafter"/>
</dbReference>
<dbReference type="Pfam" id="PF05291">
    <property type="entry name" value="Bystin"/>
    <property type="match status" value="1"/>
</dbReference>
<gene>
    <name evidence="2" type="ORF">IMG5_000640</name>
</gene>
<accession>G0QIV0</accession>
<dbReference type="InterPro" id="IPR007955">
    <property type="entry name" value="Bystin"/>
</dbReference>
<sequence length="245" mass="28225">MSHYRSGKLARAFIIIPSLEQWEKVLELTKPSEWTPQAVEASVRVFSSNLDGHRAKIYYQTVLLPALKKDIKKNKKLNAHYYQALKKAIYKPAAWFKGIIFPLLNDPETTVKEAQIVCSLLNKMTVPVMHSSACLLRLCYMGFSGPACIVMKTLIEKKYALPNRVVEGLFQYFIQLIEETKALPVVWHQMLLKFCEFYSGHLNDDQKKQLKVLVKRQYHQLISPEILKAIDGDNIVVNDNKMNLE</sequence>
<dbReference type="OMA" id="MYMATRI"/>
<dbReference type="RefSeq" id="XP_004040140.1">
    <property type="nucleotide sequence ID" value="XM_004040092.1"/>
</dbReference>
<dbReference type="InParanoid" id="G0QIV0"/>
<dbReference type="FunCoup" id="G0QIV0">
    <property type="interactions" value="176"/>
</dbReference>
<reference evidence="2 3" key="1">
    <citation type="submission" date="2011-07" db="EMBL/GenBank/DDBJ databases">
        <authorList>
            <person name="Coyne R."/>
            <person name="Brami D."/>
            <person name="Johnson J."/>
            <person name="Hostetler J."/>
            <person name="Hannick L."/>
            <person name="Clark T."/>
            <person name="Cassidy-Hanley D."/>
            <person name="Inman J."/>
        </authorList>
    </citation>
    <scope>NUCLEOTIDE SEQUENCE [LARGE SCALE GENOMIC DNA]</scope>
    <source>
        <strain evidence="2 3">G5</strain>
    </source>
</reference>
<keyword evidence="3" id="KW-1185">Reference proteome</keyword>
<dbReference type="Proteomes" id="UP000008983">
    <property type="component" value="Unassembled WGS sequence"/>
</dbReference>
<dbReference type="GO" id="GO:0005737">
    <property type="term" value="C:cytoplasm"/>
    <property type="evidence" value="ECO:0007669"/>
    <property type="project" value="TreeGrafter"/>
</dbReference>
<evidence type="ECO:0000256" key="1">
    <source>
        <dbReference type="ARBA" id="ARBA00007114"/>
    </source>
</evidence>
<protein>
    <recommendedName>
        <fullName evidence="4">Bystin</fullName>
    </recommendedName>
</protein>
<comment type="similarity">
    <text evidence="1">Belongs to the bystin family.</text>
</comment>
<proteinExistence type="inferred from homology"/>
<dbReference type="GeneID" id="14911021"/>
<evidence type="ECO:0008006" key="4">
    <source>
        <dbReference type="Google" id="ProtNLM"/>
    </source>
</evidence>
<dbReference type="eggNOG" id="KOG3871">
    <property type="taxonomic scope" value="Eukaryota"/>
</dbReference>
<dbReference type="STRING" id="857967.G0QIV0"/>
<dbReference type="Gene3D" id="1.25.40.480">
    <property type="match status" value="1"/>
</dbReference>
<organism evidence="2 3">
    <name type="scientific">Ichthyophthirius multifiliis</name>
    <name type="common">White spot disease agent</name>
    <name type="synonym">Ich</name>
    <dbReference type="NCBI Taxonomy" id="5932"/>
    <lineage>
        <taxon>Eukaryota</taxon>
        <taxon>Sar</taxon>
        <taxon>Alveolata</taxon>
        <taxon>Ciliophora</taxon>
        <taxon>Intramacronucleata</taxon>
        <taxon>Oligohymenophorea</taxon>
        <taxon>Hymenostomatida</taxon>
        <taxon>Ophryoglenina</taxon>
        <taxon>Ichthyophthirius</taxon>
    </lineage>
</organism>
<dbReference type="EMBL" id="GL983042">
    <property type="protein sequence ID" value="EGR34836.1"/>
    <property type="molecule type" value="Genomic_DNA"/>
</dbReference>
<dbReference type="GO" id="GO:0006364">
    <property type="term" value="P:rRNA processing"/>
    <property type="evidence" value="ECO:0007669"/>
    <property type="project" value="TreeGrafter"/>
</dbReference>
<dbReference type="OrthoDB" id="2192561at2759"/>
<evidence type="ECO:0000313" key="3">
    <source>
        <dbReference type="Proteomes" id="UP000008983"/>
    </source>
</evidence>
<evidence type="ECO:0000313" key="2">
    <source>
        <dbReference type="EMBL" id="EGR34836.1"/>
    </source>
</evidence>
<dbReference type="GO" id="GO:0005730">
    <property type="term" value="C:nucleolus"/>
    <property type="evidence" value="ECO:0007669"/>
    <property type="project" value="TreeGrafter"/>
</dbReference>
<dbReference type="AlphaFoldDB" id="G0QIV0"/>
<name>G0QIV0_ICHMU</name>
<dbReference type="GO" id="GO:0030515">
    <property type="term" value="F:snoRNA binding"/>
    <property type="evidence" value="ECO:0007669"/>
    <property type="project" value="TreeGrafter"/>
</dbReference>
<dbReference type="PANTHER" id="PTHR12821:SF0">
    <property type="entry name" value="BYSTIN"/>
    <property type="match status" value="1"/>
</dbReference>
<dbReference type="PANTHER" id="PTHR12821">
    <property type="entry name" value="BYSTIN"/>
    <property type="match status" value="1"/>
</dbReference>